<dbReference type="EMBL" id="LXQA010391762">
    <property type="protein sequence ID" value="MCI48813.1"/>
    <property type="molecule type" value="Genomic_DNA"/>
</dbReference>
<comment type="caution">
    <text evidence="1">The sequence shown here is derived from an EMBL/GenBank/DDBJ whole genome shotgun (WGS) entry which is preliminary data.</text>
</comment>
<dbReference type="Proteomes" id="UP000265520">
    <property type="component" value="Unassembled WGS sequence"/>
</dbReference>
<protein>
    <submittedName>
        <fullName evidence="1">Uncharacterized protein</fullName>
    </submittedName>
</protein>
<evidence type="ECO:0000313" key="2">
    <source>
        <dbReference type="Proteomes" id="UP000265520"/>
    </source>
</evidence>
<accession>A0A392SIW6</accession>
<dbReference type="AlphaFoldDB" id="A0A392SIW6"/>
<keyword evidence="2" id="KW-1185">Reference proteome</keyword>
<name>A0A392SIW6_9FABA</name>
<organism evidence="1 2">
    <name type="scientific">Trifolium medium</name>
    <dbReference type="NCBI Taxonomy" id="97028"/>
    <lineage>
        <taxon>Eukaryota</taxon>
        <taxon>Viridiplantae</taxon>
        <taxon>Streptophyta</taxon>
        <taxon>Embryophyta</taxon>
        <taxon>Tracheophyta</taxon>
        <taxon>Spermatophyta</taxon>
        <taxon>Magnoliopsida</taxon>
        <taxon>eudicotyledons</taxon>
        <taxon>Gunneridae</taxon>
        <taxon>Pentapetalae</taxon>
        <taxon>rosids</taxon>
        <taxon>fabids</taxon>
        <taxon>Fabales</taxon>
        <taxon>Fabaceae</taxon>
        <taxon>Papilionoideae</taxon>
        <taxon>50 kb inversion clade</taxon>
        <taxon>NPAAA clade</taxon>
        <taxon>Hologalegina</taxon>
        <taxon>IRL clade</taxon>
        <taxon>Trifolieae</taxon>
        <taxon>Trifolium</taxon>
    </lineage>
</organism>
<proteinExistence type="predicted"/>
<feature type="non-terminal residue" evidence="1">
    <location>
        <position position="67"/>
    </location>
</feature>
<sequence length="67" mass="8037">MWQVTCLVFFLNKRVKTERCVSDVWSTVEYMCGCVKWTFDGKFHIRRFLDLLNMLAVSISVNLDQKW</sequence>
<evidence type="ECO:0000313" key="1">
    <source>
        <dbReference type="EMBL" id="MCI48813.1"/>
    </source>
</evidence>
<reference evidence="1 2" key="1">
    <citation type="journal article" date="2018" name="Front. Plant Sci.">
        <title>Red Clover (Trifolium pratense) and Zigzag Clover (T. medium) - A Picture of Genomic Similarities and Differences.</title>
        <authorList>
            <person name="Dluhosova J."/>
            <person name="Istvanek J."/>
            <person name="Nedelnik J."/>
            <person name="Repkova J."/>
        </authorList>
    </citation>
    <scope>NUCLEOTIDE SEQUENCE [LARGE SCALE GENOMIC DNA]</scope>
    <source>
        <strain evidence="2">cv. 10/8</strain>
        <tissue evidence="1">Leaf</tissue>
    </source>
</reference>